<evidence type="ECO:0000256" key="10">
    <source>
        <dbReference type="ARBA" id="ARBA00022737"/>
    </source>
</evidence>
<feature type="domain" description="4Fe-4S ferredoxin-type" evidence="19">
    <location>
        <begin position="915"/>
        <end position="947"/>
    </location>
</feature>
<accession>B4N048</accession>
<dbReference type="Pfam" id="PF07992">
    <property type="entry name" value="Pyr_redox_2"/>
    <property type="match status" value="1"/>
</dbReference>
<keyword evidence="8 18" id="KW-0288">FMN</keyword>
<dbReference type="Gene3D" id="3.50.50.60">
    <property type="entry name" value="FAD/NAD(P)-binding domain"/>
    <property type="match status" value="2"/>
</dbReference>
<evidence type="ECO:0000256" key="8">
    <source>
        <dbReference type="ARBA" id="ARBA00022643"/>
    </source>
</evidence>
<dbReference type="InterPro" id="IPR017896">
    <property type="entry name" value="4Fe4S_Fe-S-bd"/>
</dbReference>
<evidence type="ECO:0000256" key="7">
    <source>
        <dbReference type="ARBA" id="ARBA00022630"/>
    </source>
</evidence>
<dbReference type="UniPathway" id="UPA00070"/>
<evidence type="ECO:0000256" key="14">
    <source>
        <dbReference type="ARBA" id="ARBA00023002"/>
    </source>
</evidence>
<keyword evidence="7 18" id="KW-0285">Flavoprotein</keyword>
<protein>
    <recommendedName>
        <fullName evidence="18">Dihydropyrimidine dehydrogenase [NADP(+)]</fullName>
        <shortName evidence="18">DHPDHase</shortName>
        <shortName evidence="18">DPD</shortName>
        <ecNumber evidence="18">1.3.1.2</ecNumber>
    </recommendedName>
    <alternativeName>
        <fullName evidence="18">Dihydrothymine dehydrogenase</fullName>
    </alternativeName>
    <alternativeName>
        <fullName evidence="18">Dihydrouracil dehydrogenase</fullName>
    </alternativeName>
</protein>
<sequence>MVPTAQVKEERKFWMRVRERGLKERPSLLNNFEDVKESTLSERAALKEAARCLKCADAPCQKACPTQIDIAHFIGCIASKNYYGAAKAIFSDNPLGLTCGMVCPTSDLCQSSCNLHATEEGPINIGGLQQFATNVFRRMGVRQVVPPEAKNLKNANKKIALVGGGPTSLSCATFLGRLGYKDITIYEENEYAGGLAALEFPQFRLPLEAVNFEVNLVRHLGVQFKNGMKLGSEDLNVQKLLMEGFDAVYLGIGLPDPVSLPIFQDLTAQMGYYSSKTFLPRVSSGSKLGFCAGCKKKKFFELPKLDGNVVVIGAEGGAFACARCALRCGAKRVYVAFLHGTSDIFATPEQVRQATEKEYVELLPYLMPTKVVVRDGKIEGMEFHRTIQTEEGNIEIVEDEKMSLQVDYVISAFGSTVANNQLKKALYPVEIDERSRVKVDPKTLATNVPRVFCGGDLAGIGHTVVEAVNDGKVAACSIHCMLQGKKLGMEPAELPLFHTEIDEVDISVEVNGLKYLNPFGLASAPSTTSAAMCRRAFEDGWGFAVTKTVVLDRDEVTNVSPRIVRGSTHHQGSFMNIELVSEKKADYWFCAISQLKKDFPMHRIICSIMCDYREADWVELATLAANCGSDALELNLSCPNGMAEKGLGQDPKIVADICRWVRGAIKIPFYVKLTPNVTDIVEIAKAAVDGKANGVTAINTVSSLMDLRADGTPWPAVGAEQLTSYGGLSGSVIRPLALRAISAIAKKLQNIAILGTGGVESGETALQFIHAGASLVQISSAIQNQNFAIIEDYCSSLRALLYLKANPPPNDGHLWDGQSLPQPLHQRGKPILPLRNSRNQPLGFFGADLCKRELCIEQLYEKCGSTFTQPDPPTEEQQLAVMCTKPKPASSLAKLRGAALKHIGSFKALDVKQQQVALINEDLCINCGKCYMTCCDAGYQAITFDKDNHKPLVGDNCTGCCLCHSVCPIIDCISMVPKKIPHVVDRGPIEQTGD</sequence>
<dbReference type="Pfam" id="PF14697">
    <property type="entry name" value="Fer4_21"/>
    <property type="match status" value="1"/>
</dbReference>
<dbReference type="Pfam" id="PF13450">
    <property type="entry name" value="NAD_binding_8"/>
    <property type="match status" value="1"/>
</dbReference>
<dbReference type="GO" id="GO:0006210">
    <property type="term" value="P:thymine catabolic process"/>
    <property type="evidence" value="ECO:0007669"/>
    <property type="project" value="TreeGrafter"/>
</dbReference>
<dbReference type="SUPFAM" id="SSF54862">
    <property type="entry name" value="4Fe-4S ferredoxins"/>
    <property type="match status" value="1"/>
</dbReference>
<evidence type="ECO:0000256" key="15">
    <source>
        <dbReference type="ARBA" id="ARBA00023004"/>
    </source>
</evidence>
<dbReference type="EMBL" id="CH963920">
    <property type="protein sequence ID" value="EDW77983.2"/>
    <property type="molecule type" value="Genomic_DNA"/>
</dbReference>
<evidence type="ECO:0000256" key="2">
    <source>
        <dbReference type="ARBA" id="ARBA00001974"/>
    </source>
</evidence>
<comment type="cofactor">
    <cofactor evidence="1 18">
        <name>FMN</name>
        <dbReference type="ChEBI" id="CHEBI:58210"/>
    </cofactor>
</comment>
<dbReference type="GO" id="GO:0050661">
    <property type="term" value="F:NADP binding"/>
    <property type="evidence" value="ECO:0007669"/>
    <property type="project" value="TreeGrafter"/>
</dbReference>
<dbReference type="STRING" id="7260.B4N048"/>
<dbReference type="InterPro" id="IPR036188">
    <property type="entry name" value="FAD/NAD-bd_sf"/>
</dbReference>
<dbReference type="GO" id="GO:0006212">
    <property type="term" value="P:uracil catabolic process"/>
    <property type="evidence" value="ECO:0007669"/>
    <property type="project" value="TreeGrafter"/>
</dbReference>
<evidence type="ECO:0000256" key="1">
    <source>
        <dbReference type="ARBA" id="ARBA00001917"/>
    </source>
</evidence>
<feature type="domain" description="4Fe-4S ferredoxin-type" evidence="19">
    <location>
        <begin position="949"/>
        <end position="978"/>
    </location>
</feature>
<evidence type="ECO:0000256" key="18">
    <source>
        <dbReference type="RuleBase" id="RU364041"/>
    </source>
</evidence>
<keyword evidence="14 18" id="KW-0560">Oxidoreductase</keyword>
<dbReference type="PROSITE" id="PS00912">
    <property type="entry name" value="DHODEHASE_2"/>
    <property type="match status" value="1"/>
</dbReference>
<dbReference type="InterPro" id="IPR001295">
    <property type="entry name" value="Dihydroorotate_DH_CS"/>
</dbReference>
<dbReference type="InterPro" id="IPR028261">
    <property type="entry name" value="DPD_II"/>
</dbReference>
<dbReference type="InParanoid" id="B4N048"/>
<dbReference type="GO" id="GO:0046872">
    <property type="term" value="F:metal ion binding"/>
    <property type="evidence" value="ECO:0007669"/>
    <property type="project" value="UniProtKB-KW"/>
</dbReference>
<proteinExistence type="inferred from homology"/>
<dbReference type="FunFam" id="1.10.1060.10:FF:000007">
    <property type="entry name" value="Dihydropyrimidine dehydrogenase [NADP(+)]"/>
    <property type="match status" value="1"/>
</dbReference>
<evidence type="ECO:0000256" key="5">
    <source>
        <dbReference type="ARBA" id="ARBA00010804"/>
    </source>
</evidence>
<dbReference type="eggNOG" id="KOG1799">
    <property type="taxonomic scope" value="Eukaryota"/>
</dbReference>
<comment type="function">
    <text evidence="18">Involved in pyrimidine base degradation. Catalyzes the reduction of uracil and thymine.</text>
</comment>
<comment type="catalytic activity">
    <reaction evidence="17 18">
        <text>5,6-dihydrouracil + NADP(+) = uracil + NADPH + H(+)</text>
        <dbReference type="Rhea" id="RHEA:18093"/>
        <dbReference type="ChEBI" id="CHEBI:15378"/>
        <dbReference type="ChEBI" id="CHEBI:15901"/>
        <dbReference type="ChEBI" id="CHEBI:17568"/>
        <dbReference type="ChEBI" id="CHEBI:57783"/>
        <dbReference type="ChEBI" id="CHEBI:58349"/>
        <dbReference type="EC" id="1.3.1.2"/>
    </reaction>
</comment>
<keyword evidence="6 18" id="KW-0004">4Fe-4S</keyword>
<dbReference type="SUPFAM" id="SSF46548">
    <property type="entry name" value="alpha-helical ferredoxin"/>
    <property type="match status" value="1"/>
</dbReference>
<dbReference type="GO" id="GO:0004152">
    <property type="term" value="F:dihydroorotate dehydrogenase activity"/>
    <property type="evidence" value="ECO:0007669"/>
    <property type="project" value="UniProtKB-ARBA"/>
</dbReference>
<keyword evidence="16" id="KW-0411">Iron-sulfur</keyword>
<dbReference type="InterPro" id="IPR013785">
    <property type="entry name" value="Aldolase_TIM"/>
</dbReference>
<dbReference type="Gene3D" id="3.30.70.20">
    <property type="match status" value="1"/>
</dbReference>
<dbReference type="GO" id="GO:0044205">
    <property type="term" value="P:'de novo' UMP biosynthetic process"/>
    <property type="evidence" value="ECO:0007669"/>
    <property type="project" value="UniProtKB-UniPathway"/>
</dbReference>
<evidence type="ECO:0000256" key="17">
    <source>
        <dbReference type="ARBA" id="ARBA00052371"/>
    </source>
</evidence>
<dbReference type="GO" id="GO:0017113">
    <property type="term" value="F:dihydropyrimidine dehydrogenase (NADP+) activity"/>
    <property type="evidence" value="ECO:0007669"/>
    <property type="project" value="UniProtKB-EC"/>
</dbReference>
<keyword evidence="10" id="KW-0677">Repeat</keyword>
<evidence type="ECO:0000256" key="12">
    <source>
        <dbReference type="ARBA" id="ARBA00022827"/>
    </source>
</evidence>
<dbReference type="InterPro" id="IPR009051">
    <property type="entry name" value="Helical_ferredxn"/>
</dbReference>
<dbReference type="GO" id="GO:0019483">
    <property type="term" value="P:beta-alanine biosynthetic process"/>
    <property type="evidence" value="ECO:0007669"/>
    <property type="project" value="UniProtKB-UniPathway"/>
</dbReference>
<keyword evidence="12 18" id="KW-0274">FAD</keyword>
<dbReference type="PRINTS" id="PR00419">
    <property type="entry name" value="ADXRDTASE"/>
</dbReference>
<evidence type="ECO:0000256" key="6">
    <source>
        <dbReference type="ARBA" id="ARBA00022485"/>
    </source>
</evidence>
<dbReference type="EC" id="1.3.1.2" evidence="18"/>
<dbReference type="Gene3D" id="3.20.20.70">
    <property type="entry name" value="Aldolase class I"/>
    <property type="match status" value="1"/>
</dbReference>
<comment type="similarity">
    <text evidence="5 18">Belongs to the dihydropyrimidine dehydrogenase family.</text>
</comment>
<organism evidence="20 21">
    <name type="scientific">Drosophila willistoni</name>
    <name type="common">Fruit fly</name>
    <dbReference type="NCBI Taxonomy" id="7260"/>
    <lineage>
        <taxon>Eukaryota</taxon>
        <taxon>Metazoa</taxon>
        <taxon>Ecdysozoa</taxon>
        <taxon>Arthropoda</taxon>
        <taxon>Hexapoda</taxon>
        <taxon>Insecta</taxon>
        <taxon>Pterygota</taxon>
        <taxon>Neoptera</taxon>
        <taxon>Endopterygota</taxon>
        <taxon>Diptera</taxon>
        <taxon>Brachycera</taxon>
        <taxon>Muscomorpha</taxon>
        <taxon>Ephydroidea</taxon>
        <taxon>Drosophilidae</taxon>
        <taxon>Drosophila</taxon>
        <taxon>Sophophora</taxon>
    </lineage>
</organism>
<dbReference type="SUPFAM" id="SSF51905">
    <property type="entry name" value="FAD/NAD(P)-binding domain"/>
    <property type="match status" value="1"/>
</dbReference>
<dbReference type="UniPathway" id="UPA00131"/>
<evidence type="ECO:0000313" key="20">
    <source>
        <dbReference type="EMBL" id="EDW77983.2"/>
    </source>
</evidence>
<evidence type="ECO:0000256" key="4">
    <source>
        <dbReference type="ARBA" id="ARBA00004725"/>
    </source>
</evidence>
<evidence type="ECO:0000256" key="16">
    <source>
        <dbReference type="ARBA" id="ARBA00023014"/>
    </source>
</evidence>
<dbReference type="FunFam" id="3.20.20.70:FF:000027">
    <property type="entry name" value="Dihydropyrimidine dehydrogenase [NADP(+)]"/>
    <property type="match status" value="1"/>
</dbReference>
<keyword evidence="15 18" id="KW-0408">Iron</keyword>
<dbReference type="FunFam" id="3.30.70.20:FF:000023">
    <property type="entry name" value="Dihydropyrimidine dehydrogenase [NADP(+)]"/>
    <property type="match status" value="1"/>
</dbReference>
<evidence type="ECO:0000256" key="3">
    <source>
        <dbReference type="ARBA" id="ARBA00004668"/>
    </source>
</evidence>
<name>B4N048_DROWI</name>
<reference evidence="20 21" key="1">
    <citation type="journal article" date="2007" name="Nature">
        <title>Evolution of genes and genomes on the Drosophila phylogeny.</title>
        <authorList>
            <consortium name="Drosophila 12 Genomes Consortium"/>
            <person name="Clark A.G."/>
            <person name="Eisen M.B."/>
            <person name="Smith D.R."/>
            <person name="Bergman C.M."/>
            <person name="Oliver B."/>
            <person name="Markow T.A."/>
            <person name="Kaufman T.C."/>
            <person name="Kellis M."/>
            <person name="Gelbart W."/>
            <person name="Iyer V.N."/>
            <person name="Pollard D.A."/>
            <person name="Sackton T.B."/>
            <person name="Larracuente A.M."/>
            <person name="Singh N.D."/>
            <person name="Abad J.P."/>
            <person name="Abt D.N."/>
            <person name="Adryan B."/>
            <person name="Aguade M."/>
            <person name="Akashi H."/>
            <person name="Anderson W.W."/>
            <person name="Aquadro C.F."/>
            <person name="Ardell D.H."/>
            <person name="Arguello R."/>
            <person name="Artieri C.G."/>
            <person name="Barbash D.A."/>
            <person name="Barker D."/>
            <person name="Barsanti P."/>
            <person name="Batterham P."/>
            <person name="Batzoglou S."/>
            <person name="Begun D."/>
            <person name="Bhutkar A."/>
            <person name="Blanco E."/>
            <person name="Bosak S.A."/>
            <person name="Bradley R.K."/>
            <person name="Brand A.D."/>
            <person name="Brent M.R."/>
            <person name="Brooks A.N."/>
            <person name="Brown R.H."/>
            <person name="Butlin R.K."/>
            <person name="Caggese C."/>
            <person name="Calvi B.R."/>
            <person name="Bernardo de Carvalho A."/>
            <person name="Caspi A."/>
            <person name="Castrezana S."/>
            <person name="Celniker S.E."/>
            <person name="Chang J.L."/>
            <person name="Chapple C."/>
            <person name="Chatterji S."/>
            <person name="Chinwalla A."/>
            <person name="Civetta A."/>
            <person name="Clifton S.W."/>
            <person name="Comeron J.M."/>
            <person name="Costello J.C."/>
            <person name="Coyne J.A."/>
            <person name="Daub J."/>
            <person name="David R.G."/>
            <person name="Delcher A.L."/>
            <person name="Delehaunty K."/>
            <person name="Do C.B."/>
            <person name="Ebling H."/>
            <person name="Edwards K."/>
            <person name="Eickbush T."/>
            <person name="Evans J.D."/>
            <person name="Filipski A."/>
            <person name="Findeiss S."/>
            <person name="Freyhult E."/>
            <person name="Fulton L."/>
            <person name="Fulton R."/>
            <person name="Garcia A.C."/>
            <person name="Gardiner A."/>
            <person name="Garfield D.A."/>
            <person name="Garvin B.E."/>
            <person name="Gibson G."/>
            <person name="Gilbert D."/>
            <person name="Gnerre S."/>
            <person name="Godfrey J."/>
            <person name="Good R."/>
            <person name="Gotea V."/>
            <person name="Gravely B."/>
            <person name="Greenberg A.J."/>
            <person name="Griffiths-Jones S."/>
            <person name="Gross S."/>
            <person name="Guigo R."/>
            <person name="Gustafson E.A."/>
            <person name="Haerty W."/>
            <person name="Hahn M.W."/>
            <person name="Halligan D.L."/>
            <person name="Halpern A.L."/>
            <person name="Halter G.M."/>
            <person name="Han M.V."/>
            <person name="Heger A."/>
            <person name="Hillier L."/>
            <person name="Hinrichs A.S."/>
            <person name="Holmes I."/>
            <person name="Hoskins R.A."/>
            <person name="Hubisz M.J."/>
            <person name="Hultmark D."/>
            <person name="Huntley M.A."/>
            <person name="Jaffe D.B."/>
            <person name="Jagadeeshan S."/>
            <person name="Jeck W.R."/>
            <person name="Johnson J."/>
            <person name="Jones C.D."/>
            <person name="Jordan W.C."/>
            <person name="Karpen G.H."/>
            <person name="Kataoka E."/>
            <person name="Keightley P.D."/>
            <person name="Kheradpour P."/>
            <person name="Kirkness E.F."/>
            <person name="Koerich L.B."/>
            <person name="Kristiansen K."/>
            <person name="Kudrna D."/>
            <person name="Kulathinal R.J."/>
            <person name="Kumar S."/>
            <person name="Kwok R."/>
            <person name="Lander E."/>
            <person name="Langley C.H."/>
            <person name="Lapoint R."/>
            <person name="Lazzaro B.P."/>
            <person name="Lee S.J."/>
            <person name="Levesque L."/>
            <person name="Li R."/>
            <person name="Lin C.F."/>
            <person name="Lin M.F."/>
            <person name="Lindblad-Toh K."/>
            <person name="Llopart A."/>
            <person name="Long M."/>
            <person name="Low L."/>
            <person name="Lozovsky E."/>
            <person name="Lu J."/>
            <person name="Luo M."/>
            <person name="Machado C.A."/>
            <person name="Makalowski W."/>
            <person name="Marzo M."/>
            <person name="Matsuda M."/>
            <person name="Matzkin L."/>
            <person name="McAllister B."/>
            <person name="McBride C.S."/>
            <person name="McKernan B."/>
            <person name="McKernan K."/>
            <person name="Mendez-Lago M."/>
            <person name="Minx P."/>
            <person name="Mollenhauer M.U."/>
            <person name="Montooth K."/>
            <person name="Mount S.M."/>
            <person name="Mu X."/>
            <person name="Myers E."/>
            <person name="Negre B."/>
            <person name="Newfeld S."/>
            <person name="Nielsen R."/>
            <person name="Noor M.A."/>
            <person name="O'Grady P."/>
            <person name="Pachter L."/>
            <person name="Papaceit M."/>
            <person name="Parisi M.J."/>
            <person name="Parisi M."/>
            <person name="Parts L."/>
            <person name="Pedersen J.S."/>
            <person name="Pesole G."/>
            <person name="Phillippy A.M."/>
            <person name="Ponting C.P."/>
            <person name="Pop M."/>
            <person name="Porcelli D."/>
            <person name="Powell J.R."/>
            <person name="Prohaska S."/>
            <person name="Pruitt K."/>
            <person name="Puig M."/>
            <person name="Quesneville H."/>
            <person name="Ram K.R."/>
            <person name="Rand D."/>
            <person name="Rasmussen M.D."/>
            <person name="Reed L.K."/>
            <person name="Reenan R."/>
            <person name="Reily A."/>
            <person name="Remington K.A."/>
            <person name="Rieger T.T."/>
            <person name="Ritchie M.G."/>
            <person name="Robin C."/>
            <person name="Rogers Y.H."/>
            <person name="Rohde C."/>
            <person name="Rozas J."/>
            <person name="Rubenfield M.J."/>
            <person name="Ruiz A."/>
            <person name="Russo S."/>
            <person name="Salzberg S.L."/>
            <person name="Sanchez-Gracia A."/>
            <person name="Saranga D.J."/>
            <person name="Sato H."/>
            <person name="Schaeffer S.W."/>
            <person name="Schatz M.C."/>
            <person name="Schlenke T."/>
            <person name="Schwartz R."/>
            <person name="Segarra C."/>
            <person name="Singh R.S."/>
            <person name="Sirot L."/>
            <person name="Sirota M."/>
            <person name="Sisneros N.B."/>
            <person name="Smith C.D."/>
            <person name="Smith T.F."/>
            <person name="Spieth J."/>
            <person name="Stage D.E."/>
            <person name="Stark A."/>
            <person name="Stephan W."/>
            <person name="Strausberg R.L."/>
            <person name="Strempel S."/>
            <person name="Sturgill D."/>
            <person name="Sutton G."/>
            <person name="Sutton G.G."/>
            <person name="Tao W."/>
            <person name="Teichmann S."/>
            <person name="Tobari Y.N."/>
            <person name="Tomimura Y."/>
            <person name="Tsolas J.M."/>
            <person name="Valente V.L."/>
            <person name="Venter E."/>
            <person name="Venter J.C."/>
            <person name="Vicario S."/>
            <person name="Vieira F.G."/>
            <person name="Vilella A.J."/>
            <person name="Villasante A."/>
            <person name="Walenz B."/>
            <person name="Wang J."/>
            <person name="Wasserman M."/>
            <person name="Watts T."/>
            <person name="Wilson D."/>
            <person name="Wilson R.K."/>
            <person name="Wing R.A."/>
            <person name="Wolfner M.F."/>
            <person name="Wong A."/>
            <person name="Wong G.K."/>
            <person name="Wu C.I."/>
            <person name="Wu G."/>
            <person name="Yamamoto D."/>
            <person name="Yang H.P."/>
            <person name="Yang S.P."/>
            <person name="Yorke J.A."/>
            <person name="Yoshida K."/>
            <person name="Zdobnov E."/>
            <person name="Zhang P."/>
            <person name="Zhang Y."/>
            <person name="Zimin A.V."/>
            <person name="Baldwin J."/>
            <person name="Abdouelleil A."/>
            <person name="Abdulkadir J."/>
            <person name="Abebe A."/>
            <person name="Abera B."/>
            <person name="Abreu J."/>
            <person name="Acer S.C."/>
            <person name="Aftuck L."/>
            <person name="Alexander A."/>
            <person name="An P."/>
            <person name="Anderson E."/>
            <person name="Anderson S."/>
            <person name="Arachi H."/>
            <person name="Azer M."/>
            <person name="Bachantsang P."/>
            <person name="Barry A."/>
            <person name="Bayul T."/>
            <person name="Berlin A."/>
            <person name="Bessette D."/>
            <person name="Bloom T."/>
            <person name="Blye J."/>
            <person name="Boguslavskiy L."/>
            <person name="Bonnet C."/>
            <person name="Boukhgalter B."/>
            <person name="Bourzgui I."/>
            <person name="Brown A."/>
            <person name="Cahill P."/>
            <person name="Channer S."/>
            <person name="Cheshatsang Y."/>
            <person name="Chuda L."/>
            <person name="Citroen M."/>
            <person name="Collymore A."/>
            <person name="Cooke P."/>
            <person name="Costello M."/>
            <person name="D'Aco K."/>
            <person name="Daza R."/>
            <person name="De Haan G."/>
            <person name="DeGray S."/>
            <person name="DeMaso C."/>
            <person name="Dhargay N."/>
            <person name="Dooley K."/>
            <person name="Dooley E."/>
            <person name="Doricent M."/>
            <person name="Dorje P."/>
            <person name="Dorjee K."/>
            <person name="Dupes A."/>
            <person name="Elong R."/>
            <person name="Falk J."/>
            <person name="Farina A."/>
            <person name="Faro S."/>
            <person name="Ferguson D."/>
            <person name="Fisher S."/>
            <person name="Foley C.D."/>
            <person name="Franke A."/>
            <person name="Friedrich D."/>
            <person name="Gadbois L."/>
            <person name="Gearin G."/>
            <person name="Gearin C.R."/>
            <person name="Giannoukos G."/>
            <person name="Goode T."/>
            <person name="Graham J."/>
            <person name="Grandbois E."/>
            <person name="Grewal S."/>
            <person name="Gyaltsen K."/>
            <person name="Hafez N."/>
            <person name="Hagos B."/>
            <person name="Hall J."/>
            <person name="Henson C."/>
            <person name="Hollinger A."/>
            <person name="Honan T."/>
            <person name="Huard M.D."/>
            <person name="Hughes L."/>
            <person name="Hurhula B."/>
            <person name="Husby M.E."/>
            <person name="Kamat A."/>
            <person name="Kanga B."/>
            <person name="Kashin S."/>
            <person name="Khazanovich D."/>
            <person name="Kisner P."/>
            <person name="Lance K."/>
            <person name="Lara M."/>
            <person name="Lee W."/>
            <person name="Lennon N."/>
            <person name="Letendre F."/>
            <person name="LeVine R."/>
            <person name="Lipovsky A."/>
            <person name="Liu X."/>
            <person name="Liu J."/>
            <person name="Liu S."/>
            <person name="Lokyitsang T."/>
            <person name="Lokyitsang Y."/>
            <person name="Lubonja R."/>
            <person name="Lui A."/>
            <person name="MacDonald P."/>
            <person name="Magnisalis V."/>
            <person name="Maru K."/>
            <person name="Matthews C."/>
            <person name="McCusker W."/>
            <person name="McDonough S."/>
            <person name="Mehta T."/>
            <person name="Meldrim J."/>
            <person name="Meneus L."/>
            <person name="Mihai O."/>
            <person name="Mihalev A."/>
            <person name="Mihova T."/>
            <person name="Mittelman R."/>
            <person name="Mlenga V."/>
            <person name="Montmayeur A."/>
            <person name="Mulrain L."/>
            <person name="Navidi A."/>
            <person name="Naylor J."/>
            <person name="Negash T."/>
            <person name="Nguyen T."/>
            <person name="Nguyen N."/>
            <person name="Nicol R."/>
            <person name="Norbu C."/>
            <person name="Norbu N."/>
            <person name="Novod N."/>
            <person name="O'Neill B."/>
            <person name="Osman S."/>
            <person name="Markiewicz E."/>
            <person name="Oyono O.L."/>
            <person name="Patti C."/>
            <person name="Phunkhang P."/>
            <person name="Pierre F."/>
            <person name="Priest M."/>
            <person name="Raghuraman S."/>
            <person name="Rege F."/>
            <person name="Reyes R."/>
            <person name="Rise C."/>
            <person name="Rogov P."/>
            <person name="Ross K."/>
            <person name="Ryan E."/>
            <person name="Settipalli S."/>
            <person name="Shea T."/>
            <person name="Sherpa N."/>
            <person name="Shi L."/>
            <person name="Shih D."/>
            <person name="Sparrow T."/>
            <person name="Spaulding J."/>
            <person name="Stalker J."/>
            <person name="Stange-Thomann N."/>
            <person name="Stavropoulos S."/>
            <person name="Stone C."/>
            <person name="Strader C."/>
            <person name="Tesfaye S."/>
            <person name="Thomson T."/>
            <person name="Thoulutsang Y."/>
            <person name="Thoulutsang D."/>
            <person name="Topham K."/>
            <person name="Topping I."/>
            <person name="Tsamla T."/>
            <person name="Vassiliev H."/>
            <person name="Vo A."/>
            <person name="Wangchuk T."/>
            <person name="Wangdi T."/>
            <person name="Weiand M."/>
            <person name="Wilkinson J."/>
            <person name="Wilson A."/>
            <person name="Yadav S."/>
            <person name="Young G."/>
            <person name="Yu Q."/>
            <person name="Zembek L."/>
            <person name="Zhong D."/>
            <person name="Zimmer A."/>
            <person name="Zwirko Z."/>
            <person name="Jaffe D.B."/>
            <person name="Alvarez P."/>
            <person name="Brockman W."/>
            <person name="Butler J."/>
            <person name="Chin C."/>
            <person name="Gnerre S."/>
            <person name="Grabherr M."/>
            <person name="Kleber M."/>
            <person name="Mauceli E."/>
            <person name="MacCallum I."/>
        </authorList>
    </citation>
    <scope>NUCLEOTIDE SEQUENCE [LARGE SCALE GENOMIC DNA]</scope>
    <source>
        <strain evidence="21">Tucson 14030-0811.24</strain>
    </source>
</reference>
<evidence type="ECO:0000313" key="21">
    <source>
        <dbReference type="Proteomes" id="UP000007798"/>
    </source>
</evidence>
<dbReference type="InterPro" id="IPR023753">
    <property type="entry name" value="FAD/NAD-binding_dom"/>
</dbReference>
<dbReference type="AlphaFoldDB" id="B4N048"/>
<dbReference type="SUPFAM" id="SSF51395">
    <property type="entry name" value="FMN-linked oxidoreductases"/>
    <property type="match status" value="1"/>
</dbReference>
<dbReference type="GO" id="GO:0006207">
    <property type="term" value="P:'de novo' pyrimidine nucleobase biosynthetic process"/>
    <property type="evidence" value="ECO:0007669"/>
    <property type="project" value="InterPro"/>
</dbReference>
<dbReference type="PANTHER" id="PTHR43073:SF2">
    <property type="entry name" value="DIHYDROPYRIMIDINE DEHYDROGENASE [NADP(+)]"/>
    <property type="match status" value="1"/>
</dbReference>
<comment type="pathway">
    <text evidence="3 18">Amino-acid biosynthesis; beta-alanine biosynthesis.</text>
</comment>
<comment type="cofactor">
    <cofactor evidence="18">
        <name>[4Fe-4S] cluster</name>
        <dbReference type="ChEBI" id="CHEBI:49883"/>
    </cofactor>
    <text evidence="18">Binds 4 [4Fe-4S] clusters. Contains approximately 16 iron atoms per subunit.</text>
</comment>
<dbReference type="PANTHER" id="PTHR43073">
    <property type="entry name" value="DIHYDROPYRIMIDINE DEHYDROGENASE [NADP(+)]"/>
    <property type="match status" value="1"/>
</dbReference>
<comment type="pathway">
    <text evidence="4">Pyrimidine metabolism; UMP biosynthesis via de novo pathway.</text>
</comment>
<dbReference type="Pfam" id="PF14691">
    <property type="entry name" value="Fer4_20"/>
    <property type="match status" value="1"/>
</dbReference>
<dbReference type="InterPro" id="IPR005720">
    <property type="entry name" value="Dihydroorotate_DH_cat"/>
</dbReference>
<dbReference type="OrthoDB" id="4327079at2759"/>
<dbReference type="HOGENOM" id="CLU_003991_0_0_1"/>
<dbReference type="Gene3D" id="1.10.1060.10">
    <property type="entry name" value="Alpha-helical ferredoxin"/>
    <property type="match status" value="1"/>
</dbReference>
<keyword evidence="9" id="KW-0479">Metal-binding</keyword>
<evidence type="ECO:0000256" key="9">
    <source>
        <dbReference type="ARBA" id="ARBA00022723"/>
    </source>
</evidence>
<keyword evidence="11" id="KW-0547">Nucleotide-binding</keyword>
<evidence type="ECO:0000259" key="19">
    <source>
        <dbReference type="PROSITE" id="PS51379"/>
    </source>
</evidence>
<keyword evidence="21" id="KW-1185">Reference proteome</keyword>
<dbReference type="Pfam" id="PF01180">
    <property type="entry name" value="DHO_dh"/>
    <property type="match status" value="1"/>
</dbReference>
<dbReference type="GO" id="GO:0051539">
    <property type="term" value="F:4 iron, 4 sulfur cluster binding"/>
    <property type="evidence" value="ECO:0007669"/>
    <property type="project" value="UniProtKB-KW"/>
</dbReference>
<evidence type="ECO:0000256" key="11">
    <source>
        <dbReference type="ARBA" id="ARBA00022741"/>
    </source>
</evidence>
<dbReference type="CDD" id="cd02940">
    <property type="entry name" value="DHPD_FMN"/>
    <property type="match status" value="1"/>
</dbReference>
<gene>
    <name evidence="20" type="primary">Dwil\GK24771</name>
    <name evidence="20" type="ORF">Dwil_GK24771</name>
</gene>
<dbReference type="GO" id="GO:0002058">
    <property type="term" value="F:uracil binding"/>
    <property type="evidence" value="ECO:0007669"/>
    <property type="project" value="TreeGrafter"/>
</dbReference>
<dbReference type="GO" id="GO:0005829">
    <property type="term" value="C:cytosol"/>
    <property type="evidence" value="ECO:0007669"/>
    <property type="project" value="TreeGrafter"/>
</dbReference>
<dbReference type="Proteomes" id="UP000007798">
    <property type="component" value="Unassembled WGS sequence"/>
</dbReference>
<keyword evidence="13 18" id="KW-0521">NADP</keyword>
<dbReference type="PROSITE" id="PS51379">
    <property type="entry name" value="4FE4S_FER_2"/>
    <property type="match status" value="2"/>
</dbReference>
<comment type="cofactor">
    <cofactor evidence="2 18">
        <name>FAD</name>
        <dbReference type="ChEBI" id="CHEBI:57692"/>
    </cofactor>
</comment>
<evidence type="ECO:0000256" key="13">
    <source>
        <dbReference type="ARBA" id="ARBA00022857"/>
    </source>
</evidence>